<sequence length="58" mass="6786">SQICSLACLTVIRYRFNRELFNADDGDTFSIYFAKFNFGNDTRLCALRNLMSEYTMID</sequence>
<proteinExistence type="predicted"/>
<organism evidence="1 2">
    <name type="scientific">Candidatus Hakubella thermalkaliphila</name>
    <dbReference type="NCBI Taxonomy" id="2754717"/>
    <lineage>
        <taxon>Bacteria</taxon>
        <taxon>Bacillati</taxon>
        <taxon>Actinomycetota</taxon>
        <taxon>Actinomycetota incertae sedis</taxon>
        <taxon>Candidatus Hakubellales</taxon>
        <taxon>Candidatus Hakubellaceae</taxon>
        <taxon>Candidatus Hakubella</taxon>
    </lineage>
</organism>
<reference evidence="1 2" key="1">
    <citation type="journal article" date="2020" name="Front. Microbiol.">
        <title>Single-cell genomics of novel Actinobacteria with the Wood-Ljungdahl pathway discovered in a serpentinizing system.</title>
        <authorList>
            <person name="Merino N."/>
            <person name="Kawai M."/>
            <person name="Boyd E.S."/>
            <person name="Colman D.R."/>
            <person name="McGlynn S.E."/>
            <person name="Nealson K.H."/>
            <person name="Kurokawa K."/>
            <person name="Hongoh Y."/>
        </authorList>
    </citation>
    <scope>NUCLEOTIDE SEQUENCE [LARGE SCALE GENOMIC DNA]</scope>
    <source>
        <strain evidence="1 2">S03</strain>
    </source>
</reference>
<comment type="caution">
    <text evidence="1">The sequence shown here is derived from an EMBL/GenBank/DDBJ whole genome shotgun (WGS) entry which is preliminary data.</text>
</comment>
<dbReference type="Proteomes" id="UP000574717">
    <property type="component" value="Unassembled WGS sequence"/>
</dbReference>
<accession>A0A6V8NIZ1</accession>
<evidence type="ECO:0000313" key="1">
    <source>
        <dbReference type="EMBL" id="GFP20228.1"/>
    </source>
</evidence>
<dbReference type="EMBL" id="BLRU01000310">
    <property type="protein sequence ID" value="GFP20228.1"/>
    <property type="molecule type" value="Genomic_DNA"/>
</dbReference>
<feature type="non-terminal residue" evidence="1">
    <location>
        <position position="1"/>
    </location>
</feature>
<name>A0A6V8NIZ1_9ACTN</name>
<protein>
    <submittedName>
        <fullName evidence="1">Uncharacterized protein</fullName>
    </submittedName>
</protein>
<dbReference type="AlphaFoldDB" id="A0A6V8NIZ1"/>
<evidence type="ECO:0000313" key="2">
    <source>
        <dbReference type="Proteomes" id="UP000574717"/>
    </source>
</evidence>
<gene>
    <name evidence="1" type="ORF">HKBW3S03_01729</name>
</gene>